<dbReference type="PANTHER" id="PTHR12801:SF82">
    <property type="entry name" value="RNA EXONUCLEASE 5"/>
    <property type="match status" value="1"/>
</dbReference>
<evidence type="ECO:0000256" key="4">
    <source>
        <dbReference type="ARBA" id="ARBA00022801"/>
    </source>
</evidence>
<dbReference type="Pfam" id="PF00929">
    <property type="entry name" value="RNase_T"/>
    <property type="match status" value="1"/>
</dbReference>
<evidence type="ECO:0000256" key="5">
    <source>
        <dbReference type="ARBA" id="ARBA00022839"/>
    </source>
</evidence>
<dbReference type="Proteomes" id="UP000694867">
    <property type="component" value="Unplaced"/>
</dbReference>
<dbReference type="GO" id="GO:0010629">
    <property type="term" value="P:negative regulation of gene expression"/>
    <property type="evidence" value="ECO:0007669"/>
    <property type="project" value="UniProtKB-ARBA"/>
</dbReference>
<dbReference type="GO" id="GO:0005634">
    <property type="term" value="C:nucleus"/>
    <property type="evidence" value="ECO:0007669"/>
    <property type="project" value="UniProtKB-SubCell"/>
</dbReference>
<feature type="compositionally biased region" description="Basic and acidic residues" evidence="7">
    <location>
        <begin position="174"/>
        <end position="191"/>
    </location>
</feature>
<keyword evidence="5" id="KW-0269">Exonuclease</keyword>
<evidence type="ECO:0000256" key="6">
    <source>
        <dbReference type="ARBA" id="ARBA00023242"/>
    </source>
</evidence>
<feature type="region of interest" description="Disordered" evidence="7">
    <location>
        <begin position="174"/>
        <end position="208"/>
    </location>
</feature>
<dbReference type="InterPro" id="IPR047021">
    <property type="entry name" value="REXO1/3/4-like"/>
</dbReference>
<keyword evidence="6" id="KW-0539">Nucleus</keyword>
<protein>
    <submittedName>
        <fullName evidence="10">Uncharacterized protein LOC100907272</fullName>
    </submittedName>
</protein>
<feature type="region of interest" description="Disordered" evidence="7">
    <location>
        <begin position="237"/>
        <end position="277"/>
    </location>
</feature>
<dbReference type="GO" id="GO:0004527">
    <property type="term" value="F:exonuclease activity"/>
    <property type="evidence" value="ECO:0007669"/>
    <property type="project" value="UniProtKB-KW"/>
</dbReference>
<evidence type="ECO:0000256" key="3">
    <source>
        <dbReference type="ARBA" id="ARBA00022722"/>
    </source>
</evidence>
<evidence type="ECO:0000313" key="9">
    <source>
        <dbReference type="Proteomes" id="UP000694867"/>
    </source>
</evidence>
<keyword evidence="9" id="KW-1185">Reference proteome</keyword>
<dbReference type="Gene3D" id="3.30.420.10">
    <property type="entry name" value="Ribonuclease H-like superfamily/Ribonuclease H"/>
    <property type="match status" value="1"/>
</dbReference>
<feature type="region of interest" description="Disordered" evidence="7">
    <location>
        <begin position="342"/>
        <end position="366"/>
    </location>
</feature>
<evidence type="ECO:0000256" key="7">
    <source>
        <dbReference type="SAM" id="MobiDB-lite"/>
    </source>
</evidence>
<dbReference type="GO" id="GO:0003676">
    <property type="term" value="F:nucleic acid binding"/>
    <property type="evidence" value="ECO:0007669"/>
    <property type="project" value="InterPro"/>
</dbReference>
<dbReference type="RefSeq" id="XP_028966742.1">
    <property type="nucleotide sequence ID" value="XM_029110909.1"/>
</dbReference>
<proteinExistence type="inferred from homology"/>
<dbReference type="InterPro" id="IPR013520">
    <property type="entry name" value="Ribonucl_H"/>
</dbReference>
<evidence type="ECO:0000259" key="8">
    <source>
        <dbReference type="SMART" id="SM00479"/>
    </source>
</evidence>
<feature type="region of interest" description="Disordered" evidence="7">
    <location>
        <begin position="835"/>
        <end position="891"/>
    </location>
</feature>
<keyword evidence="4" id="KW-0378">Hydrolase</keyword>
<dbReference type="InterPro" id="IPR036397">
    <property type="entry name" value="RNaseH_sf"/>
</dbReference>
<comment type="subcellular location">
    <subcellularLocation>
        <location evidence="1">Nucleus</location>
    </subcellularLocation>
</comment>
<evidence type="ECO:0000256" key="2">
    <source>
        <dbReference type="ARBA" id="ARBA00006357"/>
    </source>
</evidence>
<dbReference type="PANTHER" id="PTHR12801">
    <property type="entry name" value="RNA EXONUCLEASE REXO1 / RECO3 FAMILY MEMBER-RELATED"/>
    <property type="match status" value="1"/>
</dbReference>
<dbReference type="SUPFAM" id="SSF53098">
    <property type="entry name" value="Ribonuclease H-like"/>
    <property type="match status" value="1"/>
</dbReference>
<organism evidence="9 10">
    <name type="scientific">Galendromus occidentalis</name>
    <name type="common">western predatory mite</name>
    <dbReference type="NCBI Taxonomy" id="34638"/>
    <lineage>
        <taxon>Eukaryota</taxon>
        <taxon>Metazoa</taxon>
        <taxon>Ecdysozoa</taxon>
        <taxon>Arthropoda</taxon>
        <taxon>Chelicerata</taxon>
        <taxon>Arachnida</taxon>
        <taxon>Acari</taxon>
        <taxon>Parasitiformes</taxon>
        <taxon>Mesostigmata</taxon>
        <taxon>Gamasina</taxon>
        <taxon>Phytoseioidea</taxon>
        <taxon>Phytoseiidae</taxon>
        <taxon>Typhlodrominae</taxon>
        <taxon>Galendromus</taxon>
    </lineage>
</organism>
<dbReference type="InterPro" id="IPR034922">
    <property type="entry name" value="REX1-like_exo"/>
</dbReference>
<dbReference type="FunFam" id="3.30.420.10:FF:000031">
    <property type="entry name" value="RNA exonuclease 1"/>
    <property type="match status" value="1"/>
</dbReference>
<dbReference type="GeneID" id="100907272"/>
<reference evidence="10" key="1">
    <citation type="submission" date="2025-08" db="UniProtKB">
        <authorList>
            <consortium name="RefSeq"/>
        </authorList>
    </citation>
    <scope>IDENTIFICATION</scope>
</reference>
<evidence type="ECO:0000256" key="1">
    <source>
        <dbReference type="ARBA" id="ARBA00004123"/>
    </source>
</evidence>
<feature type="compositionally biased region" description="Basic and acidic residues" evidence="7">
    <location>
        <begin position="250"/>
        <end position="259"/>
    </location>
</feature>
<accession>A0AAJ7SDM4</accession>
<dbReference type="SMART" id="SM00479">
    <property type="entry name" value="EXOIII"/>
    <property type="match status" value="1"/>
</dbReference>
<name>A0AAJ7SDM4_9ACAR</name>
<dbReference type="KEGG" id="goe:100907272"/>
<gene>
    <name evidence="10" type="primary">LOC100907272</name>
</gene>
<feature type="compositionally biased region" description="Basic and acidic residues" evidence="7">
    <location>
        <begin position="354"/>
        <end position="366"/>
    </location>
</feature>
<comment type="similarity">
    <text evidence="2">Belongs to the REXO1/REXO3 family.</text>
</comment>
<sequence>MSLAKIAQRLAAARQTAGTAEEKKGEETGQIKTPRIGLAAQWQSSAEGADKNPTPLPLEALGSLLFSLSGHAISTTKEYFNVSHLDRCSQVLLVIIDNMSVFDLEEKPNLLGKLRENAKRSGLSAVVMPALAADFSTGSDLSHVQVNFQKDTAIIKHLLKETAGVRKLKSLNGEHPKALKSGGADEIKTENFDSGAESSEEPASEPTQVDAVQRLKNLKLQFPQRHARLLRERLRAAKLGSEENPPNKRPKLDAQDSNKTESPITHLVKNETHEKKSKNLEKLKELKQAHMEVQQKIAEIRAKEPKNEKQVRKIKERLASLRKDSRAKKQEYELERTKCIQDEDGEDEGIENGKSTEARGNEGNKPNEDLLNFLNQKKAESDAVMPVTPVGTVLPPGNLDLSKPEKFDRTLLLLSASEMKSQGFLFHYKPSLRAYEPVSSKSKLFGVDCEMCLTTHMINELTRITVVDEEGVVRLDELVKPRAKIINYLTQYSGITPQMLLNVTTRKEDIQKRLAEILPPDAILVGHSLDSDLKALEISHPYCIDTSVCYSVRGFRQKSKLKVLMKTFLGEDIQTAGAAGHCSAEDSFSALKLVLLKLQNDITFGDVDLKGDLEWNGVDYSEALEEAQQIVAKERMQQTMFRGGWAGRSAPPEGSYRYRFVNHDADPNFNPISKLEPRRDGDYWRNKRLLYKLIRERKRQEQAMHEIRSAFRASERSVDSIARRVLRESYQRRKFESRARQDKSQVDSLLLEKLREIEDKKREILGQDPSGSNNDTSGQSVVVLLARKKFLEQKLSTLKEGGRSNDYKDFRKVFPKNVKKELRASIARLTEQIASKEAEEAQSAKSEPEEPESDRAGSENEEDDGDEVTSDLDAEDPAQETEEAPVGEKEVLRTLEENQIALEQLRREEALFREELDRAASDFYRTTMENRIAAKHQESEILARKIVNGLVSIDVVFKNESLLHRFIEYQLFVLRKNEEFIHKRGKPFGTVALNRLYLNLFSAWRSAGKKSVVVAPRDIANLNYDRVNIKAPENESLSCIVKDTRKCLRTNDLVISHLSYDDVNENDASIESALDLLWERVKPSGVMIVLLEGTYLYKKIGHGLALLSVKNGGCL</sequence>
<dbReference type="AlphaFoldDB" id="A0AAJ7SDM4"/>
<dbReference type="CDD" id="cd06145">
    <property type="entry name" value="REX1_like"/>
    <property type="match status" value="1"/>
</dbReference>
<feature type="compositionally biased region" description="Basic and acidic residues" evidence="7">
    <location>
        <begin position="268"/>
        <end position="277"/>
    </location>
</feature>
<keyword evidence="3" id="KW-0540">Nuclease</keyword>
<evidence type="ECO:0000313" key="10">
    <source>
        <dbReference type="RefSeq" id="XP_028966742.1"/>
    </source>
</evidence>
<feature type="domain" description="Exonuclease" evidence="8">
    <location>
        <begin position="443"/>
        <end position="603"/>
    </location>
</feature>
<dbReference type="InterPro" id="IPR012337">
    <property type="entry name" value="RNaseH-like_sf"/>
</dbReference>
<feature type="compositionally biased region" description="Acidic residues" evidence="7">
    <location>
        <begin position="859"/>
        <end position="885"/>
    </location>
</feature>